<dbReference type="CDD" id="cd03593">
    <property type="entry name" value="CLECT_NK_receptors_like"/>
    <property type="match status" value="1"/>
</dbReference>
<dbReference type="EMBL" id="VBQZ03000003">
    <property type="protein sequence ID" value="MXQ79924.1"/>
    <property type="molecule type" value="Genomic_DNA"/>
</dbReference>
<evidence type="ECO:0000256" key="4">
    <source>
        <dbReference type="ARBA" id="ARBA00022968"/>
    </source>
</evidence>
<evidence type="ECO:0000256" key="1">
    <source>
        <dbReference type="ARBA" id="ARBA00004606"/>
    </source>
</evidence>
<dbReference type="InterPro" id="IPR016187">
    <property type="entry name" value="CTDL_fold"/>
</dbReference>
<organism evidence="11 12">
    <name type="scientific">Bos mutus</name>
    <name type="common">wild yak</name>
    <dbReference type="NCBI Taxonomy" id="72004"/>
    <lineage>
        <taxon>Eukaryota</taxon>
        <taxon>Metazoa</taxon>
        <taxon>Chordata</taxon>
        <taxon>Craniata</taxon>
        <taxon>Vertebrata</taxon>
        <taxon>Euteleostomi</taxon>
        <taxon>Mammalia</taxon>
        <taxon>Eutheria</taxon>
        <taxon>Laurasiatheria</taxon>
        <taxon>Artiodactyla</taxon>
        <taxon>Ruminantia</taxon>
        <taxon>Pecora</taxon>
        <taxon>Bovidae</taxon>
        <taxon>Bovinae</taxon>
        <taxon>Bos</taxon>
    </lineage>
</organism>
<keyword evidence="2 9" id="KW-0812">Transmembrane</keyword>
<dbReference type="InterPro" id="IPR050919">
    <property type="entry name" value="NKG2/CD94_NK_receptors"/>
</dbReference>
<evidence type="ECO:0000313" key="11">
    <source>
        <dbReference type="EMBL" id="MXQ79924.1"/>
    </source>
</evidence>
<feature type="transmembrane region" description="Helical" evidence="9">
    <location>
        <begin position="155"/>
        <end position="177"/>
    </location>
</feature>
<evidence type="ECO:0000256" key="3">
    <source>
        <dbReference type="ARBA" id="ARBA00022734"/>
    </source>
</evidence>
<keyword evidence="6 9" id="KW-0472">Membrane</keyword>
<feature type="transmembrane region" description="Helical" evidence="9">
    <location>
        <begin position="695"/>
        <end position="712"/>
    </location>
</feature>
<keyword evidence="3" id="KW-0430">Lectin</keyword>
<feature type="transmembrane region" description="Helical" evidence="9">
    <location>
        <begin position="611"/>
        <end position="632"/>
    </location>
</feature>
<dbReference type="GO" id="GO:0002223">
    <property type="term" value="P:stimulatory C-type lectin receptor signaling pathway"/>
    <property type="evidence" value="ECO:0007669"/>
    <property type="project" value="TreeGrafter"/>
</dbReference>
<keyword evidence="7" id="KW-0325">Glycoprotein</keyword>
<feature type="transmembrane region" description="Helical" evidence="9">
    <location>
        <begin position="417"/>
        <end position="438"/>
    </location>
</feature>
<dbReference type="GO" id="GO:0030246">
    <property type="term" value="F:carbohydrate binding"/>
    <property type="evidence" value="ECO:0007669"/>
    <property type="project" value="UniProtKB-KW"/>
</dbReference>
<dbReference type="SMART" id="SM00034">
    <property type="entry name" value="CLECT"/>
    <property type="match status" value="1"/>
</dbReference>
<feature type="region of interest" description="Disordered" evidence="8">
    <location>
        <begin position="382"/>
        <end position="411"/>
    </location>
</feature>
<dbReference type="GO" id="GO:0045954">
    <property type="term" value="P:positive regulation of natural killer cell mediated cytotoxicity"/>
    <property type="evidence" value="ECO:0007669"/>
    <property type="project" value="TreeGrafter"/>
</dbReference>
<gene>
    <name evidence="11" type="ORF">E5288_WYG013528</name>
</gene>
<evidence type="ECO:0000256" key="7">
    <source>
        <dbReference type="ARBA" id="ARBA00023180"/>
    </source>
</evidence>
<dbReference type="PANTHER" id="PTHR22800:SF242">
    <property type="entry name" value="NKG2-A_NKG2-B TYPE II INTEGRAL MEMBRANE PROTEIN"/>
    <property type="match status" value="1"/>
</dbReference>
<feature type="transmembrane region" description="Helical" evidence="9">
    <location>
        <begin position="450"/>
        <end position="470"/>
    </location>
</feature>
<dbReference type="Pfam" id="PF00059">
    <property type="entry name" value="Lectin_C"/>
    <property type="match status" value="1"/>
</dbReference>
<dbReference type="InterPro" id="IPR033992">
    <property type="entry name" value="NKR-like_CTLD"/>
</dbReference>
<accession>A0A6B0QWC4</accession>
<comment type="subcellular location">
    <subcellularLocation>
        <location evidence="1">Membrane</location>
        <topology evidence="1">Single-pass type II membrane protein</topology>
    </subcellularLocation>
</comment>
<keyword evidence="5 9" id="KW-1133">Transmembrane helix</keyword>
<dbReference type="SUPFAM" id="SSF56436">
    <property type="entry name" value="C-type lectin-like"/>
    <property type="match status" value="1"/>
</dbReference>
<feature type="transmembrane region" description="Helical" evidence="9">
    <location>
        <begin position="331"/>
        <end position="354"/>
    </location>
</feature>
<dbReference type="PANTHER" id="PTHR22800">
    <property type="entry name" value="C-TYPE LECTIN PROTEINS"/>
    <property type="match status" value="1"/>
</dbReference>
<keyword evidence="4" id="KW-0735">Signal-anchor</keyword>
<dbReference type="PROSITE" id="PS50041">
    <property type="entry name" value="C_TYPE_LECTIN_2"/>
    <property type="match status" value="1"/>
</dbReference>
<dbReference type="InterPro" id="IPR016186">
    <property type="entry name" value="C-type_lectin-like/link_sf"/>
</dbReference>
<feature type="compositionally biased region" description="Polar residues" evidence="8">
    <location>
        <begin position="388"/>
        <end position="399"/>
    </location>
</feature>
<evidence type="ECO:0000313" key="12">
    <source>
        <dbReference type="Proteomes" id="UP000322234"/>
    </source>
</evidence>
<evidence type="ECO:0000256" key="5">
    <source>
        <dbReference type="ARBA" id="ARBA00022989"/>
    </source>
</evidence>
<keyword evidence="12" id="KW-1185">Reference proteome</keyword>
<evidence type="ECO:0000256" key="9">
    <source>
        <dbReference type="SAM" id="Phobius"/>
    </source>
</evidence>
<dbReference type="Gene3D" id="1.10.287.770">
    <property type="entry name" value="YojJ-like"/>
    <property type="match status" value="1"/>
</dbReference>
<comment type="caution">
    <text evidence="11">The sequence shown here is derived from an EMBL/GenBank/DDBJ whole genome shotgun (WGS) entry which is preliminary data.</text>
</comment>
<dbReference type="AlphaFoldDB" id="A0A6B0QWC4"/>
<name>A0A6B0QWC4_9CETA</name>
<feature type="domain" description="C-type lectin" evidence="10">
    <location>
        <begin position="218"/>
        <end position="322"/>
    </location>
</feature>
<dbReference type="Proteomes" id="UP000322234">
    <property type="component" value="Unassembled WGS sequence"/>
</dbReference>
<dbReference type="GO" id="GO:0016020">
    <property type="term" value="C:membrane"/>
    <property type="evidence" value="ECO:0007669"/>
    <property type="project" value="UniProtKB-SubCell"/>
</dbReference>
<evidence type="ECO:0000256" key="6">
    <source>
        <dbReference type="ARBA" id="ARBA00023136"/>
    </source>
</evidence>
<reference evidence="11" key="1">
    <citation type="submission" date="2019-10" db="EMBL/GenBank/DDBJ databases">
        <title>The sequence and de novo assembly of the wild yak genome.</title>
        <authorList>
            <person name="Liu Y."/>
        </authorList>
    </citation>
    <scope>NUCLEOTIDE SEQUENCE [LARGE SCALE GENOMIC DNA]</scope>
    <source>
        <strain evidence="11">WY2019</strain>
    </source>
</reference>
<feature type="transmembrane region" description="Helical" evidence="9">
    <location>
        <begin position="560"/>
        <end position="583"/>
    </location>
</feature>
<sequence length="723" mass="80700">MSGKHATYATVKHIPSKKPAQKEKTKEQLIYTEVKTVTSQSNQTKITRTKSPEEKGILGFMVCPMLCFPRTNDVRKVFQGRLPELPLDNGTQENSASKNITVKEKPLYTAIAGLSLESNLICTLKNAQLPGQQKNLHGNDKNYCSKGSPSPPEKFIAGILGIICLVLMSTVVTMIIVTPLSTFFKNSTVIQEQNYSSLITRLQKECHCGHCSKDWFTYSNNCYYTSLEKKSWNESLKSCANKNSTLLYIDNEEEKKFLMSLSTVSWIQVSREGRGHPWKWLNGSTCNLQITDNIPGEHNCAVQSLWDIGAEDCQFPNIYHCKHSPSAREKLIVVILGIICFVLIYTIVRVITFIPRTQISEQNKSSLVTKLQKVKVFQGGFPEPPLDNGTQENSTSKNMTFKEKPLNTGSPSPPEKFIAGILGIICLVLMSIVVRMIVVTPYSPSAREKLIVVILGIVCFVLMYAIVRVITSIPRTQISEQNKSSLVTKLQKDESKNFEESKKRCKEMDSTLLKIEDKEELYDSRSMDYMPTLTDHTYVCALRFHQLEDKLGSPSPPEKFIAGILGIICLVLMSTVVTVIIVTPCTQISEQNKSSLITKLQKGSPSPPEKFIAGILGIICLVLMSTVVTVIIVTPYSPSAREKLIVVILGIVCFVLMYTIVRVITSIPRTQISEQNKISLVTKLPKDSPSAREKLIVVILGIVCFVLMYTIASEDRNRSGDKT</sequence>
<feature type="transmembrane region" description="Helical" evidence="9">
    <location>
        <begin position="644"/>
        <end position="664"/>
    </location>
</feature>
<protein>
    <recommendedName>
        <fullName evidence="10">C-type lectin domain-containing protein</fullName>
    </recommendedName>
</protein>
<evidence type="ECO:0000259" key="10">
    <source>
        <dbReference type="PROSITE" id="PS50041"/>
    </source>
</evidence>
<evidence type="ECO:0000256" key="8">
    <source>
        <dbReference type="SAM" id="MobiDB-lite"/>
    </source>
</evidence>
<dbReference type="InterPro" id="IPR001304">
    <property type="entry name" value="C-type_lectin-like"/>
</dbReference>
<evidence type="ECO:0000256" key="2">
    <source>
        <dbReference type="ARBA" id="ARBA00022692"/>
    </source>
</evidence>
<proteinExistence type="predicted"/>
<dbReference type="Gene3D" id="3.10.100.10">
    <property type="entry name" value="Mannose-Binding Protein A, subunit A"/>
    <property type="match status" value="1"/>
</dbReference>